<dbReference type="AlphaFoldDB" id="A0AAW3MZI0"/>
<organism evidence="1 2">
    <name type="scientific">Burkholderia ubonensis</name>
    <dbReference type="NCBI Taxonomy" id="101571"/>
    <lineage>
        <taxon>Bacteria</taxon>
        <taxon>Pseudomonadati</taxon>
        <taxon>Pseudomonadota</taxon>
        <taxon>Betaproteobacteria</taxon>
        <taxon>Burkholderiales</taxon>
        <taxon>Burkholderiaceae</taxon>
        <taxon>Burkholderia</taxon>
        <taxon>Burkholderia cepacia complex</taxon>
    </lineage>
</organism>
<name>A0AAW3MZI0_9BURK</name>
<keyword evidence="2" id="KW-1185">Reference proteome</keyword>
<comment type="caution">
    <text evidence="1">The sequence shown here is derived from an EMBL/GenBank/DDBJ whole genome shotgun (WGS) entry which is preliminary data.</text>
</comment>
<evidence type="ECO:0000313" key="1">
    <source>
        <dbReference type="EMBL" id="KVP98385.1"/>
    </source>
</evidence>
<dbReference type="Proteomes" id="UP000056453">
    <property type="component" value="Unassembled WGS sequence"/>
</dbReference>
<proteinExistence type="predicted"/>
<accession>A0AAW3MZI0</accession>
<protein>
    <submittedName>
        <fullName evidence="1">Uncharacterized protein</fullName>
    </submittedName>
</protein>
<dbReference type="RefSeq" id="WP_059925661.1">
    <property type="nucleotide sequence ID" value="NZ_LPBG01000047.1"/>
</dbReference>
<reference evidence="1 2" key="1">
    <citation type="submission" date="2015-11" db="EMBL/GenBank/DDBJ databases">
        <title>Expanding the genomic diversity of Burkholderia species for the development of highly accurate diagnostics.</title>
        <authorList>
            <person name="Sahl J."/>
            <person name="Keim P."/>
            <person name="Wagner D."/>
        </authorList>
    </citation>
    <scope>NUCLEOTIDE SEQUENCE [LARGE SCALE GENOMIC DNA]</scope>
    <source>
        <strain evidence="1 2">MSMB1808WGS</strain>
    </source>
</reference>
<evidence type="ECO:0000313" key="2">
    <source>
        <dbReference type="Proteomes" id="UP000056453"/>
    </source>
</evidence>
<gene>
    <name evidence="1" type="ORF">WJ96_07645</name>
</gene>
<sequence>MPTNVFRPLKARKAKFGFEAHLGSVSFIPIADAVKRAKEIDPNVIFEVDLNYGKGLVKVYTNSEQAADAIGFACYPQ</sequence>
<dbReference type="EMBL" id="LPBJ01000047">
    <property type="protein sequence ID" value="KVP98385.1"/>
    <property type="molecule type" value="Genomic_DNA"/>
</dbReference>